<comment type="caution">
    <text evidence="5">The sequence shown here is derived from an EMBL/GenBank/DDBJ whole genome shotgun (WGS) entry which is preliminary data.</text>
</comment>
<dbReference type="Gene3D" id="3.40.50.720">
    <property type="entry name" value="NAD(P)-binding Rossmann-like Domain"/>
    <property type="match status" value="1"/>
</dbReference>
<dbReference type="CDD" id="cd08249">
    <property type="entry name" value="enoyl_reductase_like"/>
    <property type="match status" value="1"/>
</dbReference>
<organism evidence="5 6">
    <name type="scientific">Lecanosticta acicola</name>
    <dbReference type="NCBI Taxonomy" id="111012"/>
    <lineage>
        <taxon>Eukaryota</taxon>
        <taxon>Fungi</taxon>
        <taxon>Dikarya</taxon>
        <taxon>Ascomycota</taxon>
        <taxon>Pezizomycotina</taxon>
        <taxon>Dothideomycetes</taxon>
        <taxon>Dothideomycetidae</taxon>
        <taxon>Mycosphaerellales</taxon>
        <taxon>Mycosphaerellaceae</taxon>
        <taxon>Lecanosticta</taxon>
    </lineage>
</organism>
<dbReference type="InterPro" id="IPR011032">
    <property type="entry name" value="GroES-like_sf"/>
</dbReference>
<dbReference type="InterPro" id="IPR013154">
    <property type="entry name" value="ADH-like_N"/>
</dbReference>
<dbReference type="GO" id="GO:0016651">
    <property type="term" value="F:oxidoreductase activity, acting on NAD(P)H"/>
    <property type="evidence" value="ECO:0007669"/>
    <property type="project" value="InterPro"/>
</dbReference>
<dbReference type="InterPro" id="IPR020843">
    <property type="entry name" value="ER"/>
</dbReference>
<proteinExistence type="inferred from homology"/>
<dbReference type="Pfam" id="PF00107">
    <property type="entry name" value="ADH_zinc_N"/>
    <property type="match status" value="1"/>
</dbReference>
<evidence type="ECO:0000256" key="3">
    <source>
        <dbReference type="ARBA" id="ARBA00023002"/>
    </source>
</evidence>
<dbReference type="AlphaFoldDB" id="A0AAI9E9T0"/>
<dbReference type="InterPro" id="IPR047122">
    <property type="entry name" value="Trans-enoyl_RdTase-like"/>
</dbReference>
<evidence type="ECO:0000256" key="2">
    <source>
        <dbReference type="ARBA" id="ARBA00011245"/>
    </source>
</evidence>
<dbReference type="SUPFAM" id="SSF50129">
    <property type="entry name" value="GroES-like"/>
    <property type="match status" value="1"/>
</dbReference>
<dbReference type="SMART" id="SM00829">
    <property type="entry name" value="PKS_ER"/>
    <property type="match status" value="1"/>
</dbReference>
<sequence>MEAKGRFGLPLFAPKNVAAWALKPKQRPLTVDSAPYTKPPKGHVVIKAFDVAVNPIDWLLQDDDLFHSDYPTVFGQDVGGEIQDVADDVEDFQIGTRVIAHCARAPDVDVPPGATGAFQRYVVVQKSAVAELPYKIPSSVGVVLPLGISTAAAGLFQEGFLALPLPSAEDKPEPLGRTVLIWGGSSSVGSCAIQLAVAAGAEVITTASPRNFDYCKELGAAEVFDYHAEDVEDDIVQWLEEKTVAGAYHTVGTDGTMQSCARIMDQTKGKAIVVSTRALPDDGIPKSVRTKMVGAAAIFQNDVGPKIWREFLPKALKAGTIVPKPDAEIVGEELRSVQAGLDAQKKGVSAKKVVVSYIS</sequence>
<reference evidence="5" key="1">
    <citation type="submission" date="2023-11" db="EMBL/GenBank/DDBJ databases">
        <authorList>
            <person name="Alioto T."/>
            <person name="Alioto T."/>
            <person name="Gomez Garrido J."/>
        </authorList>
    </citation>
    <scope>NUCLEOTIDE SEQUENCE</scope>
</reference>
<dbReference type="PANTHER" id="PTHR45348">
    <property type="entry name" value="HYPOTHETICAL OXIDOREDUCTASE (EUROFUNG)"/>
    <property type="match status" value="1"/>
</dbReference>
<comment type="subunit">
    <text evidence="2">Monomer.</text>
</comment>
<comment type="similarity">
    <text evidence="1">Belongs to the zinc-containing alcohol dehydrogenase family.</text>
</comment>
<dbReference type="PANTHER" id="PTHR45348:SF2">
    <property type="entry name" value="ZINC-TYPE ALCOHOL DEHYDROGENASE-LIKE PROTEIN C2E1P3.01"/>
    <property type="match status" value="1"/>
</dbReference>
<evidence type="ECO:0000259" key="4">
    <source>
        <dbReference type="SMART" id="SM00829"/>
    </source>
</evidence>
<feature type="domain" description="Enoyl reductase (ER)" evidence="4">
    <location>
        <begin position="25"/>
        <end position="355"/>
    </location>
</feature>
<keyword evidence="3" id="KW-0560">Oxidoreductase</keyword>
<dbReference type="Proteomes" id="UP001296104">
    <property type="component" value="Unassembled WGS sequence"/>
</dbReference>
<evidence type="ECO:0000313" key="5">
    <source>
        <dbReference type="EMBL" id="CAK3967255.1"/>
    </source>
</evidence>
<dbReference type="EMBL" id="CAVMBE010000017">
    <property type="protein sequence ID" value="CAK3967255.1"/>
    <property type="molecule type" value="Genomic_DNA"/>
</dbReference>
<dbReference type="Pfam" id="PF08240">
    <property type="entry name" value="ADH_N"/>
    <property type="match status" value="1"/>
</dbReference>
<name>A0AAI9E9T0_9PEZI</name>
<dbReference type="InterPro" id="IPR036291">
    <property type="entry name" value="NAD(P)-bd_dom_sf"/>
</dbReference>
<dbReference type="InterPro" id="IPR013149">
    <property type="entry name" value="ADH-like_C"/>
</dbReference>
<accession>A0AAI9E9T0</accession>
<dbReference type="SUPFAM" id="SSF51735">
    <property type="entry name" value="NAD(P)-binding Rossmann-fold domains"/>
    <property type="match status" value="1"/>
</dbReference>
<dbReference type="Gene3D" id="3.90.180.10">
    <property type="entry name" value="Medium-chain alcohol dehydrogenases, catalytic domain"/>
    <property type="match status" value="1"/>
</dbReference>
<keyword evidence="6" id="KW-1185">Reference proteome</keyword>
<evidence type="ECO:0000256" key="1">
    <source>
        <dbReference type="ARBA" id="ARBA00008072"/>
    </source>
</evidence>
<gene>
    <name evidence="5" type="ORF">LECACI_7A003531</name>
</gene>
<evidence type="ECO:0000313" key="6">
    <source>
        <dbReference type="Proteomes" id="UP001296104"/>
    </source>
</evidence>
<protein>
    <submittedName>
        <fullName evidence="5">Zinc-binding alcohol dehydrogenase domain-containing cipB</fullName>
    </submittedName>
</protein>